<organism evidence="1">
    <name type="scientific">mine drainage metagenome</name>
    <dbReference type="NCBI Taxonomy" id="410659"/>
    <lineage>
        <taxon>unclassified sequences</taxon>
        <taxon>metagenomes</taxon>
        <taxon>ecological metagenomes</taxon>
    </lineage>
</organism>
<gene>
    <name evidence="1" type="ORF">GALL_244110</name>
</gene>
<evidence type="ECO:0000313" key="1">
    <source>
        <dbReference type="EMBL" id="OIQ93652.1"/>
    </source>
</evidence>
<name>A0A1J5RNJ5_9ZZZZ</name>
<proteinExistence type="predicted"/>
<dbReference type="EMBL" id="MLJW01000203">
    <property type="protein sequence ID" value="OIQ93652.1"/>
    <property type="molecule type" value="Genomic_DNA"/>
</dbReference>
<dbReference type="AlphaFoldDB" id="A0A1J5RNJ5"/>
<accession>A0A1J5RNJ5</accession>
<sequence>MKQYLNFIRFSFFCFCVVLIPFLSYSQNPEFSLREFASSQIKKGVRSIGMGGDGATWGNYSLVWRDSATALIDAGLTSYSNNNKFSFTAVAAATPSIWHGLTVYAIALSQYAANISTLLKSPGFGTSATPVHGDGTNQALFIKSAMPLGKGFSVGVLFSYERSQFDAISDINSSNFVRYQTTWLPSGGFGLTWQPNKKILLGFRALFNNDKEIRIDNAGNSNGLNNSQEYRLGGSIALWKGALIDVGGNLRHRSNQINNNNHTDIEPNIGFEQNLWQRHFVFRFGVDETSPTGGFSIRFNPVVIDFAYVNNLAGVRLGDLFGTNSNSFIGTVLIDFADCRIKRK</sequence>
<protein>
    <submittedName>
        <fullName evidence="1">Uncharacterized protein</fullName>
    </submittedName>
</protein>
<reference evidence="1" key="1">
    <citation type="submission" date="2016-10" db="EMBL/GenBank/DDBJ databases">
        <title>Sequence of Gallionella enrichment culture.</title>
        <authorList>
            <person name="Poehlein A."/>
            <person name="Muehling M."/>
            <person name="Daniel R."/>
        </authorList>
    </citation>
    <scope>NUCLEOTIDE SEQUENCE</scope>
</reference>
<comment type="caution">
    <text evidence="1">The sequence shown here is derived from an EMBL/GenBank/DDBJ whole genome shotgun (WGS) entry which is preliminary data.</text>
</comment>